<feature type="transmembrane region" description="Helical" evidence="8">
    <location>
        <begin position="53"/>
        <end position="73"/>
    </location>
</feature>
<dbReference type="PROSITE" id="PS50928">
    <property type="entry name" value="ABC_TM1"/>
    <property type="match status" value="1"/>
</dbReference>
<keyword evidence="4" id="KW-0997">Cell inner membrane</keyword>
<evidence type="ECO:0000313" key="11">
    <source>
        <dbReference type="Proteomes" id="UP001060112"/>
    </source>
</evidence>
<accession>A0ABY5I1V6</accession>
<keyword evidence="3" id="KW-1003">Cell membrane</keyword>
<dbReference type="CDD" id="cd06261">
    <property type="entry name" value="TM_PBP2"/>
    <property type="match status" value="1"/>
</dbReference>
<comment type="subcellular location">
    <subcellularLocation>
        <location evidence="1">Cell inner membrane</location>
        <topology evidence="1">Multi-pass membrane protein</topology>
    </subcellularLocation>
    <subcellularLocation>
        <location evidence="8">Cell membrane</location>
        <topology evidence="8">Multi-pass membrane protein</topology>
    </subcellularLocation>
</comment>
<feature type="transmembrane region" description="Helical" evidence="8">
    <location>
        <begin position="94"/>
        <end position="116"/>
    </location>
</feature>
<sequence length="181" mass="19737">MPAAYALARYSVIGKKFLKSFFLSPTIIPGIVVGYALYQYTVLTLHFPVFESLLLGHFLVVLPYVIRIVGSSLDQFDFAIEEAALSLGCQKGQAFFKVVLPNITSGISAAFMLSFINSFNNIPVSMFLTGPGVTTLPTTLMNYIEYNYDPTVSAVSVLLMVATIVIMFIVEKTLGISALAK</sequence>
<keyword evidence="2 8" id="KW-0813">Transport</keyword>
<keyword evidence="5 8" id="KW-0812">Transmembrane</keyword>
<evidence type="ECO:0000256" key="4">
    <source>
        <dbReference type="ARBA" id="ARBA00022519"/>
    </source>
</evidence>
<evidence type="ECO:0000313" key="10">
    <source>
        <dbReference type="EMBL" id="UTY39035.1"/>
    </source>
</evidence>
<keyword evidence="6 8" id="KW-1133">Transmembrane helix</keyword>
<dbReference type="PANTHER" id="PTHR43357:SF4">
    <property type="entry name" value="INNER MEMBRANE ABC TRANSPORTER PERMEASE PROTEIN YDCV"/>
    <property type="match status" value="1"/>
</dbReference>
<dbReference type="RefSeq" id="WP_290139857.1">
    <property type="nucleotide sequence ID" value="NZ_CP101620.1"/>
</dbReference>
<dbReference type="Pfam" id="PF00528">
    <property type="entry name" value="BPD_transp_1"/>
    <property type="match status" value="1"/>
</dbReference>
<organism evidence="10 11">
    <name type="scientific">Allocoprobacillus halotolerans</name>
    <dbReference type="NCBI Taxonomy" id="2944914"/>
    <lineage>
        <taxon>Bacteria</taxon>
        <taxon>Bacillati</taxon>
        <taxon>Bacillota</taxon>
        <taxon>Erysipelotrichia</taxon>
        <taxon>Erysipelotrichales</taxon>
        <taxon>Erysipelotrichaceae</taxon>
        <taxon>Allocoprobacillus</taxon>
    </lineage>
</organism>
<dbReference type="PANTHER" id="PTHR43357">
    <property type="entry name" value="INNER MEMBRANE ABC TRANSPORTER PERMEASE PROTEIN YDCV"/>
    <property type="match status" value="1"/>
</dbReference>
<evidence type="ECO:0000259" key="9">
    <source>
        <dbReference type="PROSITE" id="PS50928"/>
    </source>
</evidence>
<evidence type="ECO:0000256" key="8">
    <source>
        <dbReference type="RuleBase" id="RU363032"/>
    </source>
</evidence>
<proteinExistence type="inferred from homology"/>
<evidence type="ECO:0000256" key="6">
    <source>
        <dbReference type="ARBA" id="ARBA00022989"/>
    </source>
</evidence>
<evidence type="ECO:0000256" key="5">
    <source>
        <dbReference type="ARBA" id="ARBA00022692"/>
    </source>
</evidence>
<reference evidence="10" key="1">
    <citation type="submission" date="2022-07" db="EMBL/GenBank/DDBJ databases">
        <title>Faecal culturing of patients with breast cancer.</title>
        <authorList>
            <person name="Teng N.M.Y."/>
            <person name="Kiu R."/>
            <person name="Evans R."/>
            <person name="Baker D.J."/>
            <person name="Zenner C."/>
            <person name="Robinson S.D."/>
            <person name="Hall L.J."/>
        </authorList>
    </citation>
    <scope>NUCLEOTIDE SEQUENCE</scope>
    <source>
        <strain evidence="10">LH1062</strain>
    </source>
</reference>
<dbReference type="SUPFAM" id="SSF161098">
    <property type="entry name" value="MetI-like"/>
    <property type="match status" value="1"/>
</dbReference>
<dbReference type="InterPro" id="IPR035906">
    <property type="entry name" value="MetI-like_sf"/>
</dbReference>
<feature type="domain" description="ABC transmembrane type-1" evidence="9">
    <location>
        <begin position="1"/>
        <end position="170"/>
    </location>
</feature>
<evidence type="ECO:0000256" key="3">
    <source>
        <dbReference type="ARBA" id="ARBA00022475"/>
    </source>
</evidence>
<evidence type="ECO:0000256" key="1">
    <source>
        <dbReference type="ARBA" id="ARBA00004429"/>
    </source>
</evidence>
<name>A0ABY5I1V6_9FIRM</name>
<dbReference type="EMBL" id="CP101620">
    <property type="protein sequence ID" value="UTY39035.1"/>
    <property type="molecule type" value="Genomic_DNA"/>
</dbReference>
<dbReference type="Gene3D" id="1.10.3720.10">
    <property type="entry name" value="MetI-like"/>
    <property type="match status" value="1"/>
</dbReference>
<gene>
    <name evidence="10" type="ORF">NMU03_15880</name>
</gene>
<dbReference type="InterPro" id="IPR000515">
    <property type="entry name" value="MetI-like"/>
</dbReference>
<feature type="transmembrane region" description="Helical" evidence="8">
    <location>
        <begin position="151"/>
        <end position="170"/>
    </location>
</feature>
<protein>
    <submittedName>
        <fullName evidence="10">ABC transporter permease subunit</fullName>
    </submittedName>
</protein>
<feature type="transmembrane region" description="Helical" evidence="8">
    <location>
        <begin position="21"/>
        <end position="41"/>
    </location>
</feature>
<keyword evidence="7 8" id="KW-0472">Membrane</keyword>
<comment type="similarity">
    <text evidence="8">Belongs to the binding-protein-dependent transport system permease family.</text>
</comment>
<evidence type="ECO:0000256" key="2">
    <source>
        <dbReference type="ARBA" id="ARBA00022448"/>
    </source>
</evidence>
<dbReference type="Proteomes" id="UP001060112">
    <property type="component" value="Chromosome"/>
</dbReference>
<evidence type="ECO:0000256" key="7">
    <source>
        <dbReference type="ARBA" id="ARBA00023136"/>
    </source>
</evidence>
<keyword evidence="11" id="KW-1185">Reference proteome</keyword>